<feature type="domain" description="Fungal-type protein kinase" evidence="2">
    <location>
        <begin position="426"/>
        <end position="536"/>
    </location>
</feature>
<dbReference type="PANTHER" id="PTHR38248">
    <property type="entry name" value="FUNK1 6"/>
    <property type="match status" value="1"/>
</dbReference>
<dbReference type="InterPro" id="IPR011009">
    <property type="entry name" value="Kinase-like_dom_sf"/>
</dbReference>
<keyword evidence="4" id="KW-1185">Reference proteome</keyword>
<dbReference type="Pfam" id="PF17667">
    <property type="entry name" value="Pkinase_fungal"/>
    <property type="match status" value="2"/>
</dbReference>
<dbReference type="SUPFAM" id="SSF56112">
    <property type="entry name" value="Protein kinase-like (PK-like)"/>
    <property type="match status" value="1"/>
</dbReference>
<protein>
    <recommendedName>
        <fullName evidence="2">Fungal-type protein kinase domain-containing protein</fullName>
    </recommendedName>
</protein>
<evidence type="ECO:0000256" key="1">
    <source>
        <dbReference type="SAM" id="MobiDB-lite"/>
    </source>
</evidence>
<dbReference type="EMBL" id="MU150289">
    <property type="protein sequence ID" value="KAF9461090.1"/>
    <property type="molecule type" value="Genomic_DNA"/>
</dbReference>
<dbReference type="InterPro" id="IPR040976">
    <property type="entry name" value="Pkinase_fungal"/>
</dbReference>
<dbReference type="OrthoDB" id="5569250at2759"/>
<proteinExistence type="predicted"/>
<accession>A0A9P5Y4L1</accession>
<dbReference type="PANTHER" id="PTHR38248:SF2">
    <property type="entry name" value="FUNK1 11"/>
    <property type="match status" value="1"/>
</dbReference>
<dbReference type="AlphaFoldDB" id="A0A9P5Y4L1"/>
<gene>
    <name evidence="3" type="ORF">BDZ94DRAFT_1310939</name>
</gene>
<evidence type="ECO:0000313" key="4">
    <source>
        <dbReference type="Proteomes" id="UP000807353"/>
    </source>
</evidence>
<dbReference type="Gene3D" id="1.10.510.10">
    <property type="entry name" value="Transferase(Phosphotransferase) domain 1"/>
    <property type="match status" value="1"/>
</dbReference>
<dbReference type="Proteomes" id="UP000807353">
    <property type="component" value="Unassembled WGS sequence"/>
</dbReference>
<feature type="region of interest" description="Disordered" evidence="1">
    <location>
        <begin position="152"/>
        <end position="189"/>
    </location>
</feature>
<reference evidence="3" key="1">
    <citation type="submission" date="2020-11" db="EMBL/GenBank/DDBJ databases">
        <authorList>
            <consortium name="DOE Joint Genome Institute"/>
            <person name="Ahrendt S."/>
            <person name="Riley R."/>
            <person name="Andreopoulos W."/>
            <person name="Labutti K."/>
            <person name="Pangilinan J."/>
            <person name="Ruiz-Duenas F.J."/>
            <person name="Barrasa J.M."/>
            <person name="Sanchez-Garcia M."/>
            <person name="Camarero S."/>
            <person name="Miyauchi S."/>
            <person name="Serrano A."/>
            <person name="Linde D."/>
            <person name="Babiker R."/>
            <person name="Drula E."/>
            <person name="Ayuso-Fernandez I."/>
            <person name="Pacheco R."/>
            <person name="Padilla G."/>
            <person name="Ferreira P."/>
            <person name="Barriuso J."/>
            <person name="Kellner H."/>
            <person name="Castanera R."/>
            <person name="Alfaro M."/>
            <person name="Ramirez L."/>
            <person name="Pisabarro A.G."/>
            <person name="Kuo A."/>
            <person name="Tritt A."/>
            <person name="Lipzen A."/>
            <person name="He G."/>
            <person name="Yan M."/>
            <person name="Ng V."/>
            <person name="Cullen D."/>
            <person name="Martin F."/>
            <person name="Rosso M.-N."/>
            <person name="Henrissat B."/>
            <person name="Hibbett D."/>
            <person name="Martinez A.T."/>
            <person name="Grigoriev I.V."/>
        </authorList>
    </citation>
    <scope>NUCLEOTIDE SEQUENCE</scope>
    <source>
        <strain evidence="3">CBS 247.69</strain>
    </source>
</reference>
<evidence type="ECO:0000313" key="3">
    <source>
        <dbReference type="EMBL" id="KAF9461090.1"/>
    </source>
</evidence>
<name>A0A9P5Y4L1_9AGAR</name>
<organism evidence="3 4">
    <name type="scientific">Collybia nuda</name>
    <dbReference type="NCBI Taxonomy" id="64659"/>
    <lineage>
        <taxon>Eukaryota</taxon>
        <taxon>Fungi</taxon>
        <taxon>Dikarya</taxon>
        <taxon>Basidiomycota</taxon>
        <taxon>Agaricomycotina</taxon>
        <taxon>Agaricomycetes</taxon>
        <taxon>Agaricomycetidae</taxon>
        <taxon>Agaricales</taxon>
        <taxon>Tricholomatineae</taxon>
        <taxon>Clitocybaceae</taxon>
        <taxon>Collybia</taxon>
    </lineage>
</organism>
<feature type="domain" description="Fungal-type protein kinase" evidence="2">
    <location>
        <begin position="215"/>
        <end position="369"/>
    </location>
</feature>
<sequence>MPGLNSPVHSPNYGESEFKKPLKLSSASDDLLWDLKNNLYDGVPPEQFIQHIFGIKPEYVDAIMAKKWRLDSKLLIEYHVACHHNDRDRMAPPYEDLLHALGERVCRYFSEDYDPDKLWMHLKHSFMLAFPSRTIAKPEIPASLGDVSGSEYHSAIAEDEQSPSIPAVGPELEAPHPSNEDRMRSTRHSRKSLPLPITIHDLDVARTAVESMAVSGRHYTIRASVHRTSITLWYYDRACIVRALSFDFEKQPNIFALFAYGMSSVNTRNDDYNPEPCVGPSFVFPVNPYYGSSLVGTRIMFLPIVRGDPVPMFFVDRFIYVYSGLIGRGTMVYEVREDFMAEDGSQNEALKVSWPLAARPREDALISQILQAIPEWQDHLPEVTFSATYTPTDLGVPRVELLRCIGINEIPTERNMHVLGMSKYEKLWEVGNIGGFKKIFVDCVECHYHSYATGRVLHGDLSENNLMFKQDEDGVKGIVNDWDMASPVDDMDEVLATNIPTGTTPFMACELLCDDAPPHLYRHDLESFFYILVWACVNYSLRKKKRLSTAKVIELWNLPERARMAKVAFLIDPYCRDEVFNYIGEEFTSIKEAWLMPLWRLFRDAFVSAPEGTTLEGYDMRTCGGRVTFEKFMGALGKEPRHLSR</sequence>
<evidence type="ECO:0000259" key="2">
    <source>
        <dbReference type="Pfam" id="PF17667"/>
    </source>
</evidence>
<comment type="caution">
    <text evidence="3">The sequence shown here is derived from an EMBL/GenBank/DDBJ whole genome shotgun (WGS) entry which is preliminary data.</text>
</comment>